<keyword evidence="3" id="KW-1185">Reference proteome</keyword>
<dbReference type="Proteomes" id="UP001497744">
    <property type="component" value="Unassembled WGS sequence"/>
</dbReference>
<dbReference type="EMBL" id="BPLF01000003">
    <property type="protein sequence ID" value="GIX63964.1"/>
    <property type="molecule type" value="Genomic_DNA"/>
</dbReference>
<proteinExistence type="predicted"/>
<dbReference type="GeneID" id="94195445"/>
<organism evidence="2 3">
    <name type="scientific">Babesia caballi</name>
    <dbReference type="NCBI Taxonomy" id="5871"/>
    <lineage>
        <taxon>Eukaryota</taxon>
        <taxon>Sar</taxon>
        <taxon>Alveolata</taxon>
        <taxon>Apicomplexa</taxon>
        <taxon>Aconoidasida</taxon>
        <taxon>Piroplasmida</taxon>
        <taxon>Babesiidae</taxon>
        <taxon>Babesia</taxon>
    </lineage>
</organism>
<evidence type="ECO:0000313" key="3">
    <source>
        <dbReference type="Proteomes" id="UP001497744"/>
    </source>
</evidence>
<evidence type="ECO:0000256" key="1">
    <source>
        <dbReference type="SAM" id="MobiDB-lite"/>
    </source>
</evidence>
<feature type="region of interest" description="Disordered" evidence="1">
    <location>
        <begin position="592"/>
        <end position="618"/>
    </location>
</feature>
<feature type="compositionally biased region" description="Low complexity" evidence="1">
    <location>
        <begin position="592"/>
        <end position="601"/>
    </location>
</feature>
<feature type="compositionally biased region" description="Basic and acidic residues" evidence="1">
    <location>
        <begin position="603"/>
        <end position="618"/>
    </location>
</feature>
<evidence type="ECO:0000313" key="2">
    <source>
        <dbReference type="EMBL" id="GIX63964.1"/>
    </source>
</evidence>
<name>A0AAV4LW05_BABCB</name>
<sequence length="1179" mass="122959">MLAVAVHAGTHQVHLPADLEPAPQQRRVAADEERGEVEGHRVGLVLDLDAADDGAQSLQTARGIRRLEAHAGHLAAQQGQRHAVSGQHGLRAAGRGVARHHVSAPGGVVGFAMAPPDPGVQRPVGRPLQEGAGLGGGQYDHAARTPLRRRAGVRAADRRPRLVVVRGAPGGDGRAVGAASARGVAIAGGPGGFEGTGVQANQASDLEKQIVQLYLVHDTARRVDAAALEELLLLLLEPLLGHEGAELGVAAGVLDVGALHARPAVVQETRPAGGLGRELGGAGAPAGPAMDELRVVVGHGHVIGVGPDEVQQVALAEGGLVVAPDAEELEVALQARKRERDDGVLGRTRGPRSRDQVQVIQQPHARADAQVHLPAGAVGQEAVVAVEGEDAQIREADDVRVVGRVLVRLHQPGGDVARHCEGVHAHHVGGPRRGGPEVHHERHLVVLLDEKVEVREWDRALQQALGVLDAEVDQLVELAVRARGVLRELALLLAGADEHGVGPAVVALVVLFHAQVVAQIVQHAEVAEEVAVDMEDGADVGLVGRAVAAEAQAQVEAGVFERGSLRVRSRHEPQGEVALQLVQLLHGPGPLGLPGAPAGGARSRRDGPAGEQDRRRAPHEVARAVLHRVELGVFTAHLVAEAHEAEGQELRLHHLAAAAAVDVGDVEVQAARREHVHLPAQAVVLLGVGVEGVDDARVHEHQVEGEVEGHRRGLANFAQRVQKHVGLGVLGRDLVDAAHDLQARPQPGAVLAGDLHALPLVVLPADVHKEHVRQAVARVAPEAVALAEAADQVAQRLGGVVAQDADRLRGVQQLEVHDELAQLVLVARLAQQQVLRPRLHVEALVARLRAGVLEGGDHAGLPAHVLEKVLVDDVQQALHLFLRDDQAEPLQPQKDGAARHVVLGGGHAVLVEPGVVAAAPGGPAGARLHVGRGGIHAEVEGGRAIAFLRVHDVVVDRFVQRPEEELLEGRVLLAVQREAKARPRLAGLALGARAFGLRRAGVAGHAAIARRERAAAAAVRVPRLVVGEGHVLLGVVLFLVEAVGADVRQHAVHAAAHAEDVRQHLGGRGDGLGGGRVVAGLGGCFYRRAVRAVVVGAARGHLGLGRRFSLVGAALKVPSLGEARPRLVDEAKRGTVLLLAGLLDVAEGAQQDAPGRAGGDVADGVCEGGVFRVHLHAFG</sequence>
<accession>A0AAV4LW05</accession>
<reference evidence="2 3" key="1">
    <citation type="submission" date="2021-06" db="EMBL/GenBank/DDBJ databases">
        <title>Genome sequence of Babesia caballi.</title>
        <authorList>
            <person name="Yamagishi J."/>
            <person name="Kidaka T."/>
            <person name="Ochi A."/>
        </authorList>
    </citation>
    <scope>NUCLEOTIDE SEQUENCE [LARGE SCALE GENOMIC DNA]</scope>
    <source>
        <strain evidence="2">USDA-D6B2</strain>
    </source>
</reference>
<gene>
    <name evidence="2" type="ORF">BcabD6B2_33990</name>
</gene>
<protein>
    <submittedName>
        <fullName evidence="2">Uncharacterized protein</fullName>
    </submittedName>
</protein>
<comment type="caution">
    <text evidence="2">The sequence shown here is derived from an EMBL/GenBank/DDBJ whole genome shotgun (WGS) entry which is preliminary data.</text>
</comment>
<dbReference type="RefSeq" id="XP_067716033.1">
    <property type="nucleotide sequence ID" value="XM_067859932.1"/>
</dbReference>
<dbReference type="AlphaFoldDB" id="A0AAV4LW05"/>